<evidence type="ECO:0000313" key="2">
    <source>
        <dbReference type="EMBL" id="KAG6571289.1"/>
    </source>
</evidence>
<keyword evidence="1" id="KW-1133">Transmembrane helix</keyword>
<keyword evidence="3" id="KW-1185">Reference proteome</keyword>
<organism evidence="2 3">
    <name type="scientific">Cucurbita argyrosperma subsp. sororia</name>
    <dbReference type="NCBI Taxonomy" id="37648"/>
    <lineage>
        <taxon>Eukaryota</taxon>
        <taxon>Viridiplantae</taxon>
        <taxon>Streptophyta</taxon>
        <taxon>Embryophyta</taxon>
        <taxon>Tracheophyta</taxon>
        <taxon>Spermatophyta</taxon>
        <taxon>Magnoliopsida</taxon>
        <taxon>eudicotyledons</taxon>
        <taxon>Gunneridae</taxon>
        <taxon>Pentapetalae</taxon>
        <taxon>rosids</taxon>
        <taxon>fabids</taxon>
        <taxon>Cucurbitales</taxon>
        <taxon>Cucurbitaceae</taxon>
        <taxon>Cucurbiteae</taxon>
        <taxon>Cucurbita</taxon>
    </lineage>
</organism>
<keyword evidence="1" id="KW-0812">Transmembrane</keyword>
<protein>
    <submittedName>
        <fullName evidence="2">Uncharacterized protein</fullName>
    </submittedName>
</protein>
<feature type="transmembrane region" description="Helical" evidence="1">
    <location>
        <begin position="173"/>
        <end position="195"/>
    </location>
</feature>
<keyword evidence="1" id="KW-0472">Membrane</keyword>
<dbReference type="Proteomes" id="UP000685013">
    <property type="component" value="Chromosome 20"/>
</dbReference>
<accession>A0AAV6LWR6</accession>
<feature type="non-terminal residue" evidence="2">
    <location>
        <position position="1"/>
    </location>
</feature>
<evidence type="ECO:0000256" key="1">
    <source>
        <dbReference type="SAM" id="Phobius"/>
    </source>
</evidence>
<sequence>MDVQSFAPGPEIPIMKNKPRFTCNCPQQPLHTALAVHWFPATLLLIGGKPLRSSFLNSQVSVVWILHCATIAREQADPFSNLPPDPGKILFPGYGRIEMPDSSLWQLLSPGARREDLAPSLQFLGIKNSEPSLECFELVFLSGELSDKEMVSRIAWFSGPRGSVTLIVCFLELYATFVAFGISALVFIGGGIAAISSPKNSKWLVQENRLQVYASSILTLTLLDAELSSTIHIF</sequence>
<dbReference type="EMBL" id="JAGKQH010000020">
    <property type="protein sequence ID" value="KAG6571289.1"/>
    <property type="molecule type" value="Genomic_DNA"/>
</dbReference>
<proteinExistence type="predicted"/>
<gene>
    <name evidence="2" type="ORF">SDJN03_30204</name>
</gene>
<name>A0AAV6LWR6_9ROSI</name>
<reference evidence="2 3" key="1">
    <citation type="journal article" date="2021" name="Hortic Res">
        <title>The domestication of Cucurbita argyrosperma as revealed by the genome of its wild relative.</title>
        <authorList>
            <person name="Barrera-Redondo J."/>
            <person name="Sanchez-de la Vega G."/>
            <person name="Aguirre-Liguori J.A."/>
            <person name="Castellanos-Morales G."/>
            <person name="Gutierrez-Guerrero Y.T."/>
            <person name="Aguirre-Dugua X."/>
            <person name="Aguirre-Planter E."/>
            <person name="Tenaillon M.I."/>
            <person name="Lira-Saade R."/>
            <person name="Eguiarte L.E."/>
        </authorList>
    </citation>
    <scope>NUCLEOTIDE SEQUENCE [LARGE SCALE GENOMIC DNA]</scope>
    <source>
        <strain evidence="2">JBR-2021</strain>
    </source>
</reference>
<comment type="caution">
    <text evidence="2">The sequence shown here is derived from an EMBL/GenBank/DDBJ whole genome shotgun (WGS) entry which is preliminary data.</text>
</comment>
<dbReference type="AlphaFoldDB" id="A0AAV6LWR6"/>
<evidence type="ECO:0000313" key="3">
    <source>
        <dbReference type="Proteomes" id="UP000685013"/>
    </source>
</evidence>